<dbReference type="InterPro" id="IPR050092">
    <property type="entry name" value="RNase_H"/>
</dbReference>
<keyword evidence="10" id="KW-1185">Reference proteome</keyword>
<evidence type="ECO:0000313" key="9">
    <source>
        <dbReference type="EMBL" id="KHJ30467.1"/>
    </source>
</evidence>
<comment type="catalytic activity">
    <reaction evidence="1">
        <text>Endonucleolytic cleavage to 5'-phosphomonoester.</text>
        <dbReference type="EC" id="3.1.26.4"/>
    </reaction>
</comment>
<dbReference type="STRING" id="52586.A0A0B1NVS6"/>
<dbReference type="InterPro" id="IPR036397">
    <property type="entry name" value="RNaseH_sf"/>
</dbReference>
<evidence type="ECO:0000256" key="5">
    <source>
        <dbReference type="ARBA" id="ARBA00022723"/>
    </source>
</evidence>
<dbReference type="GO" id="GO:0046872">
    <property type="term" value="F:metal ion binding"/>
    <property type="evidence" value="ECO:0007669"/>
    <property type="project" value="UniProtKB-KW"/>
</dbReference>
<evidence type="ECO:0000256" key="7">
    <source>
        <dbReference type="ARBA" id="ARBA00022801"/>
    </source>
</evidence>
<dbReference type="SUPFAM" id="SSF53098">
    <property type="entry name" value="Ribonuclease H-like"/>
    <property type="match status" value="1"/>
</dbReference>
<dbReference type="PANTHER" id="PTHR10642">
    <property type="entry name" value="RIBONUCLEASE H1"/>
    <property type="match status" value="1"/>
</dbReference>
<evidence type="ECO:0000313" key="10">
    <source>
        <dbReference type="Proteomes" id="UP000030854"/>
    </source>
</evidence>
<organism evidence="9 10">
    <name type="scientific">Uncinula necator</name>
    <name type="common">Grape powdery mildew</name>
    <dbReference type="NCBI Taxonomy" id="52586"/>
    <lineage>
        <taxon>Eukaryota</taxon>
        <taxon>Fungi</taxon>
        <taxon>Dikarya</taxon>
        <taxon>Ascomycota</taxon>
        <taxon>Pezizomycotina</taxon>
        <taxon>Leotiomycetes</taxon>
        <taxon>Erysiphales</taxon>
        <taxon>Erysiphaceae</taxon>
        <taxon>Erysiphe</taxon>
    </lineage>
</organism>
<dbReference type="GO" id="GO:0004523">
    <property type="term" value="F:RNA-DNA hybrid ribonuclease activity"/>
    <property type="evidence" value="ECO:0007669"/>
    <property type="project" value="UniProtKB-EC"/>
</dbReference>
<dbReference type="Gene3D" id="3.30.420.10">
    <property type="entry name" value="Ribonuclease H-like superfamily/Ribonuclease H"/>
    <property type="match status" value="1"/>
</dbReference>
<gene>
    <name evidence="9" type="ORF">EV44_g3952</name>
</gene>
<evidence type="ECO:0000256" key="1">
    <source>
        <dbReference type="ARBA" id="ARBA00000077"/>
    </source>
</evidence>
<protein>
    <recommendedName>
        <fullName evidence="3">ribonuclease H</fullName>
        <ecNumber evidence="3">3.1.26.4</ecNumber>
    </recommendedName>
</protein>
<name>A0A0B1NVS6_UNCNE</name>
<sequence length="380" mass="43452">MNQIVLVPKITQLKRIKKYIGNPSDGSPLEQIKHYIFPPWCAELPFTVHREKNPKEIVAAHHQEEFYNTNWETTTFIYTDASYMEDSKGVGVSVVATDQRGTIMEKLAINTGDGNLAYNVELEEITQGIEYASLQARPGHSFRIFSDNQAALHGLAKLSDLPGQGCQIRAIAAAKKIKEKDAKISISWIPGHSQIWGNVKADGLAKKASKLEPLNNETSFASIKFHIANMRKEQWIKYLRKNDDNPRLSRSVYRRKFDWKIISKPLVSRGTRREIFSAFFQLKLGHGYNKKYLYQLGHSNANQCGCGSIETPEHLILSCSEYKDARHRLKEKLNGNSLMFQLLLHIVRGIEKTVEFLEETNISTRKWHLNRLQGNRDVTE</sequence>
<dbReference type="EMBL" id="JNVN01004192">
    <property type="protein sequence ID" value="KHJ30467.1"/>
    <property type="molecule type" value="Genomic_DNA"/>
</dbReference>
<accession>A0A0B1NVS6</accession>
<dbReference type="InterPro" id="IPR002156">
    <property type="entry name" value="RNaseH_domain"/>
</dbReference>
<dbReference type="CDD" id="cd09276">
    <property type="entry name" value="Rnase_HI_RT_non_LTR"/>
    <property type="match status" value="1"/>
</dbReference>
<dbReference type="PANTHER" id="PTHR10642:SF26">
    <property type="entry name" value="RIBONUCLEASE H1"/>
    <property type="match status" value="1"/>
</dbReference>
<dbReference type="AlphaFoldDB" id="A0A0B1NVS6"/>
<evidence type="ECO:0000256" key="3">
    <source>
        <dbReference type="ARBA" id="ARBA00012180"/>
    </source>
</evidence>
<dbReference type="GO" id="GO:0043137">
    <property type="term" value="P:DNA replication, removal of RNA primer"/>
    <property type="evidence" value="ECO:0007669"/>
    <property type="project" value="TreeGrafter"/>
</dbReference>
<dbReference type="Pfam" id="PF00075">
    <property type="entry name" value="RNase_H"/>
    <property type="match status" value="1"/>
</dbReference>
<dbReference type="OMA" id="XKESKEG"/>
<evidence type="ECO:0000256" key="4">
    <source>
        <dbReference type="ARBA" id="ARBA00022722"/>
    </source>
</evidence>
<evidence type="ECO:0000256" key="2">
    <source>
        <dbReference type="ARBA" id="ARBA00005300"/>
    </source>
</evidence>
<evidence type="ECO:0000256" key="6">
    <source>
        <dbReference type="ARBA" id="ARBA00022759"/>
    </source>
</evidence>
<keyword evidence="4" id="KW-0540">Nuclease</keyword>
<dbReference type="EC" id="3.1.26.4" evidence="3"/>
<dbReference type="Proteomes" id="UP000030854">
    <property type="component" value="Unassembled WGS sequence"/>
</dbReference>
<comment type="caution">
    <text evidence="9">The sequence shown here is derived from an EMBL/GenBank/DDBJ whole genome shotgun (WGS) entry which is preliminary data.</text>
</comment>
<dbReference type="GO" id="GO:0003676">
    <property type="term" value="F:nucleic acid binding"/>
    <property type="evidence" value="ECO:0007669"/>
    <property type="project" value="InterPro"/>
</dbReference>
<proteinExistence type="inferred from homology"/>
<feature type="domain" description="RNase H type-1" evidence="8">
    <location>
        <begin position="71"/>
        <end position="210"/>
    </location>
</feature>
<comment type="similarity">
    <text evidence="2">Belongs to the RNase H family.</text>
</comment>
<keyword evidence="5" id="KW-0479">Metal-binding</keyword>
<dbReference type="PROSITE" id="PS50879">
    <property type="entry name" value="RNASE_H_1"/>
    <property type="match status" value="1"/>
</dbReference>
<keyword evidence="7" id="KW-0378">Hydrolase</keyword>
<keyword evidence="6" id="KW-0255">Endonuclease</keyword>
<dbReference type="InterPro" id="IPR012337">
    <property type="entry name" value="RNaseH-like_sf"/>
</dbReference>
<reference evidence="9 10" key="1">
    <citation type="journal article" date="2014" name="BMC Genomics">
        <title>Adaptive genomic structural variation in the grape powdery mildew pathogen, Erysiphe necator.</title>
        <authorList>
            <person name="Jones L."/>
            <person name="Riaz S."/>
            <person name="Morales-Cruz A."/>
            <person name="Amrine K.C."/>
            <person name="McGuire B."/>
            <person name="Gubler W.D."/>
            <person name="Walker M.A."/>
            <person name="Cantu D."/>
        </authorList>
    </citation>
    <scope>NUCLEOTIDE SEQUENCE [LARGE SCALE GENOMIC DNA]</scope>
    <source>
        <strain evidence="10">c</strain>
    </source>
</reference>
<dbReference type="HOGENOM" id="CLU_000680_30_1_1"/>
<evidence type="ECO:0000259" key="8">
    <source>
        <dbReference type="PROSITE" id="PS50879"/>
    </source>
</evidence>